<comment type="caution">
    <text evidence="1">The sequence shown here is derived from an EMBL/GenBank/DDBJ whole genome shotgun (WGS) entry which is preliminary data.</text>
</comment>
<keyword evidence="2" id="KW-1185">Reference proteome</keyword>
<protein>
    <submittedName>
        <fullName evidence="1">Uncharacterized protein</fullName>
    </submittedName>
</protein>
<dbReference type="EMBL" id="CALYLO010000009">
    <property type="protein sequence ID" value="CAH8248209.1"/>
    <property type="molecule type" value="Genomic_DNA"/>
</dbReference>
<proteinExistence type="predicted"/>
<gene>
    <name evidence="1" type="ORF">WJ0W_005467</name>
</gene>
<reference evidence="1" key="1">
    <citation type="submission" date="2022-06" db="EMBL/GenBank/DDBJ databases">
        <authorList>
            <person name="Dietemann V."/>
            <person name="Ory F."/>
            <person name="Dainat B."/>
            <person name="Oberhansli S."/>
        </authorList>
    </citation>
    <scope>NUCLEOTIDE SEQUENCE</scope>
    <source>
        <strain evidence="1">Ena-SAMPLE-TAB-26-04-2022-14:26:32:270-5432</strain>
    </source>
</reference>
<sequence>MDEAKVAQLITSIQDDRALDPEASVSTSQKVTDIKSKVKKEAEKNLKKLHEKVILHPHIFIESPTFIHLLLSQLENIKRELEVLNRG</sequence>
<name>A0ABM9G8D0_9BACL</name>
<accession>A0ABM9G8D0</accession>
<evidence type="ECO:0000313" key="2">
    <source>
        <dbReference type="Proteomes" id="UP001154322"/>
    </source>
</evidence>
<evidence type="ECO:0000313" key="1">
    <source>
        <dbReference type="EMBL" id="CAH8248209.1"/>
    </source>
</evidence>
<organism evidence="1 2">
    <name type="scientific">Paenibacillus melissococcoides</name>
    <dbReference type="NCBI Taxonomy" id="2912268"/>
    <lineage>
        <taxon>Bacteria</taxon>
        <taxon>Bacillati</taxon>
        <taxon>Bacillota</taxon>
        <taxon>Bacilli</taxon>
        <taxon>Bacillales</taxon>
        <taxon>Paenibacillaceae</taxon>
        <taxon>Paenibacillus</taxon>
    </lineage>
</organism>
<dbReference type="Proteomes" id="UP001154322">
    <property type="component" value="Unassembled WGS sequence"/>
</dbReference>